<feature type="region of interest" description="Disordered" evidence="1">
    <location>
        <begin position="1"/>
        <end position="72"/>
    </location>
</feature>
<feature type="compositionally biased region" description="Basic and acidic residues" evidence="1">
    <location>
        <begin position="340"/>
        <end position="349"/>
    </location>
</feature>
<feature type="compositionally biased region" description="Basic and acidic residues" evidence="1">
    <location>
        <begin position="160"/>
        <end position="184"/>
    </location>
</feature>
<proteinExistence type="predicted"/>
<protein>
    <submittedName>
        <fullName evidence="2">Uncharacterized protein</fullName>
    </submittedName>
</protein>
<evidence type="ECO:0000256" key="1">
    <source>
        <dbReference type="SAM" id="MobiDB-lite"/>
    </source>
</evidence>
<gene>
    <name evidence="2" type="ORF">AVDCRST_MAG11-2908</name>
</gene>
<reference evidence="2" key="1">
    <citation type="submission" date="2020-02" db="EMBL/GenBank/DDBJ databases">
        <authorList>
            <person name="Meier V. D."/>
        </authorList>
    </citation>
    <scope>NUCLEOTIDE SEQUENCE</scope>
    <source>
        <strain evidence="2">AVDCRST_MAG11</strain>
    </source>
</reference>
<feature type="region of interest" description="Disordered" evidence="1">
    <location>
        <begin position="305"/>
        <end position="349"/>
    </location>
</feature>
<sequence length="349" mass="38159">DGGGSRERGRGRGARVPPPRRRQPARRRAAAGWGDGRGPVRGLHRVRAGEHARRGRRPEPVAAAPPAERERRVRHAAVRRAALAAGDAVRAHRRVAVPPGRAPQPVPPRRLPEAGRGAAAIHRAPRRPDQGDRRVLGRRPELGAAARPLVPARRVGGAARRPDARRDGQDVLRAEQRDLRREHRGLGREARVRLGAPGDRGALLEGRQDGALVGRAGARRGHDARRAVAPVPARDLPHAPLPGVHLRAQRVLGRRRRDPRAVHRERRVRRGRGGPRWVVTRGAGARPRPPRHALVADLLRRRRRGGPLAPLRRDPLRGGRRAVARDRPQGRRAGVGEGGDVLRGDGRAV</sequence>
<feature type="compositionally biased region" description="Basic residues" evidence="1">
    <location>
        <begin position="252"/>
        <end position="273"/>
    </location>
</feature>
<evidence type="ECO:0000313" key="2">
    <source>
        <dbReference type="EMBL" id="CAA9339533.1"/>
    </source>
</evidence>
<feature type="compositionally biased region" description="Basic and acidic residues" evidence="1">
    <location>
        <begin position="311"/>
        <end position="329"/>
    </location>
</feature>
<name>A0A6J4LQG1_9BACT</name>
<accession>A0A6J4LQG1</accession>
<feature type="non-terminal residue" evidence="2">
    <location>
        <position position="349"/>
    </location>
</feature>
<feature type="region of interest" description="Disordered" evidence="1">
    <location>
        <begin position="84"/>
        <end position="184"/>
    </location>
</feature>
<feature type="compositionally biased region" description="Basic residues" evidence="1">
    <location>
        <begin position="11"/>
        <end position="29"/>
    </location>
</feature>
<feature type="region of interest" description="Disordered" evidence="1">
    <location>
        <begin position="214"/>
        <end position="289"/>
    </location>
</feature>
<feature type="compositionally biased region" description="Basic and acidic residues" evidence="1">
    <location>
        <begin position="126"/>
        <end position="141"/>
    </location>
</feature>
<feature type="compositionally biased region" description="Low complexity" evidence="1">
    <location>
        <begin position="275"/>
        <end position="286"/>
    </location>
</feature>
<organism evidence="2">
    <name type="scientific">uncultured Gemmatimonadaceae bacterium</name>
    <dbReference type="NCBI Taxonomy" id="246130"/>
    <lineage>
        <taxon>Bacteria</taxon>
        <taxon>Pseudomonadati</taxon>
        <taxon>Gemmatimonadota</taxon>
        <taxon>Gemmatimonadia</taxon>
        <taxon>Gemmatimonadales</taxon>
        <taxon>Gemmatimonadaceae</taxon>
        <taxon>environmental samples</taxon>
    </lineage>
</organism>
<feature type="compositionally biased region" description="Basic and acidic residues" evidence="1">
    <location>
        <begin position="1"/>
        <end position="10"/>
    </location>
</feature>
<dbReference type="EMBL" id="CADCTU010000638">
    <property type="protein sequence ID" value="CAA9339533.1"/>
    <property type="molecule type" value="Genomic_DNA"/>
</dbReference>
<feature type="non-terminal residue" evidence="2">
    <location>
        <position position="1"/>
    </location>
</feature>
<feature type="compositionally biased region" description="Low complexity" evidence="1">
    <location>
        <begin position="142"/>
        <end position="159"/>
    </location>
</feature>
<dbReference type="AlphaFoldDB" id="A0A6J4LQG1"/>
<feature type="compositionally biased region" description="Pro residues" evidence="1">
    <location>
        <begin position="100"/>
        <end position="109"/>
    </location>
</feature>